<feature type="compositionally biased region" description="Polar residues" evidence="3">
    <location>
        <begin position="349"/>
        <end position="362"/>
    </location>
</feature>
<feature type="non-terminal residue" evidence="5">
    <location>
        <position position="1"/>
    </location>
</feature>
<sequence length="989" mass="107500">ASAPEQLSISLPLIIPRLVEVLADSHHRVQESAEGAFDSFGKVISNPEILELVPRLLRGLINPNTATQPALAGLLNTAFVHYIDAPSLALIVPILQRGLRERSTVTKRQSAQIIGSMVSLADHNDLVPYIPTLVPQLRNVLADPVPETRSTSSKALGLLVENLGETYFSDLVEELMRTLSEPVSNMERSGAAQGLSEILAGLGIDRMTALLPEIVANTTHAKVNVREGYMSLLIYLPLTFGTRFQTYLPDILTPIVRGLADESEYVRDASLRAGQIVIHNFVKEAISLMLPQLEEGMFDANWRIRNSSVELIGDLLFKITGLDGNHTEKALGNVPDPDDEDSDMEQLEENTNAETNNPQNAPGNKKKALKAQRRQQSKNDKAKGGEGDDDDEDDEEEIEHVSAEDCRRRLVEALGQERRDTVLASLYVARADPVAVVRQTTTSIWKSIASNTPRTVKDILPQIMNIIMTSLANENEERRRIAARTLGELVRKLGEAVLHRVLPILSAGLEPTNPENVRQGACVGLGEVISTTGRNHAEDYAEIVIPALRTALCDEAPTVREAAATAFDLLQQCLGPQAVDEIVPHLLNALNEPATSARALEALREITGVRAQAVFPTLVPKLIAQPISAFNARALATLVTVAGASLTRRLNTILSALLTSLMRETDQATLEALRDAIASLVGSIDDEDGLHSLMMLLFEHVRDDQPVTTRTESFWVLSTLCANADDVDLSDYAVDWIRTLLGLFKDDEHPELLKAAWTALDALLKTFSKEDTEDFVLPTLAALQSLSDNVDGCPIAGFNLPKGIAPLLPPLTQGLMFGSTETREAASISIGLLVKHTTAANLRPYVTQITGPLIRIVGDRHPPEVKAAILATLGELLEKVPTFLRPFFPQLQRTFVKSLSESTYDVRRLAVAALTTLVAHHTRFDPLIVELCAGTKLGESSVKVTMIQALAKVLGSAQSPISDASREAAAQSDASSDVRAAAIDCLEKI</sequence>
<feature type="domain" description="Stalled ribosome sensor GCN1-like HEAT repeats region" evidence="4">
    <location>
        <begin position="614"/>
        <end position="802"/>
    </location>
</feature>
<keyword evidence="1" id="KW-0677">Repeat</keyword>
<dbReference type="GO" id="GO:0034198">
    <property type="term" value="P:cellular response to amino acid starvation"/>
    <property type="evidence" value="ECO:0007669"/>
    <property type="project" value="TreeGrafter"/>
</dbReference>
<dbReference type="PROSITE" id="PS50077">
    <property type="entry name" value="HEAT_REPEAT"/>
    <property type="match status" value="3"/>
</dbReference>
<dbReference type="InterPro" id="IPR011989">
    <property type="entry name" value="ARM-like"/>
</dbReference>
<organism evidence="5 6">
    <name type="scientific">Dimargaris cristalligena</name>
    <dbReference type="NCBI Taxonomy" id="215637"/>
    <lineage>
        <taxon>Eukaryota</taxon>
        <taxon>Fungi</taxon>
        <taxon>Fungi incertae sedis</taxon>
        <taxon>Zoopagomycota</taxon>
        <taxon>Kickxellomycotina</taxon>
        <taxon>Dimargaritomycetes</taxon>
        <taxon>Dimargaritales</taxon>
        <taxon>Dimargaritaceae</taxon>
        <taxon>Dimargaris</taxon>
    </lineage>
</organism>
<feature type="repeat" description="HEAT" evidence="2">
    <location>
        <begin position="133"/>
        <end position="171"/>
    </location>
</feature>
<dbReference type="GO" id="GO:0006417">
    <property type="term" value="P:regulation of translation"/>
    <property type="evidence" value="ECO:0007669"/>
    <property type="project" value="TreeGrafter"/>
</dbReference>
<dbReference type="InterPro" id="IPR016024">
    <property type="entry name" value="ARM-type_fold"/>
</dbReference>
<feature type="domain" description="Stalled ribosome sensor GCN1-like HEAT repeats region" evidence="4">
    <location>
        <begin position="454"/>
        <end position="599"/>
    </location>
</feature>
<feature type="compositionally biased region" description="Basic residues" evidence="3">
    <location>
        <begin position="364"/>
        <end position="376"/>
    </location>
</feature>
<dbReference type="Gene3D" id="1.25.10.10">
    <property type="entry name" value="Leucine-rich Repeat Variant"/>
    <property type="match status" value="5"/>
</dbReference>
<reference evidence="6" key="1">
    <citation type="journal article" date="2018" name="Nat. Microbiol.">
        <title>Leveraging single-cell genomics to expand the fungal tree of life.</title>
        <authorList>
            <person name="Ahrendt S.R."/>
            <person name="Quandt C.A."/>
            <person name="Ciobanu D."/>
            <person name="Clum A."/>
            <person name="Salamov A."/>
            <person name="Andreopoulos B."/>
            <person name="Cheng J.F."/>
            <person name="Woyke T."/>
            <person name="Pelin A."/>
            <person name="Henrissat B."/>
            <person name="Reynolds N.K."/>
            <person name="Benny G.L."/>
            <person name="Smith M.E."/>
            <person name="James T.Y."/>
            <person name="Grigoriev I.V."/>
        </authorList>
    </citation>
    <scope>NUCLEOTIDE SEQUENCE [LARGE SCALE GENOMIC DNA]</scope>
    <source>
        <strain evidence="6">RSA 468</strain>
    </source>
</reference>
<dbReference type="EMBL" id="ML003911">
    <property type="protein sequence ID" value="RKP33415.1"/>
    <property type="molecule type" value="Genomic_DNA"/>
</dbReference>
<keyword evidence="6" id="KW-1185">Reference proteome</keyword>
<dbReference type="STRING" id="215637.A0A4P9ZK13"/>
<proteinExistence type="predicted"/>
<evidence type="ECO:0000259" key="4">
    <source>
        <dbReference type="Pfam" id="PF23271"/>
    </source>
</evidence>
<accession>A0A4P9ZK13</accession>
<evidence type="ECO:0000256" key="1">
    <source>
        <dbReference type="ARBA" id="ARBA00022737"/>
    </source>
</evidence>
<name>A0A4P9ZK13_9FUNG</name>
<feature type="compositionally biased region" description="Basic and acidic residues" evidence="3">
    <location>
        <begin position="377"/>
        <end position="386"/>
    </location>
</feature>
<dbReference type="PANTHER" id="PTHR23346:SF7">
    <property type="entry name" value="STALLED RIBOSOME SENSOR GCN1"/>
    <property type="match status" value="1"/>
</dbReference>
<dbReference type="Pfam" id="PF23271">
    <property type="entry name" value="HEAT_GCN1"/>
    <property type="match status" value="2"/>
</dbReference>
<feature type="repeat" description="HEAT" evidence="2">
    <location>
        <begin position="544"/>
        <end position="581"/>
    </location>
</feature>
<feature type="region of interest" description="Disordered" evidence="3">
    <location>
        <begin position="326"/>
        <end position="402"/>
    </location>
</feature>
<dbReference type="PANTHER" id="PTHR23346">
    <property type="entry name" value="TRANSLATIONAL ACTIVATOR GCN1-RELATED"/>
    <property type="match status" value="1"/>
</dbReference>
<dbReference type="InterPro" id="IPR021133">
    <property type="entry name" value="HEAT_type_2"/>
</dbReference>
<feature type="compositionally biased region" description="Acidic residues" evidence="3">
    <location>
        <begin position="387"/>
        <end position="398"/>
    </location>
</feature>
<dbReference type="Proteomes" id="UP000268162">
    <property type="component" value="Unassembled WGS sequence"/>
</dbReference>
<dbReference type="SUPFAM" id="SSF48371">
    <property type="entry name" value="ARM repeat"/>
    <property type="match status" value="3"/>
</dbReference>
<evidence type="ECO:0000313" key="5">
    <source>
        <dbReference type="EMBL" id="RKP33415.1"/>
    </source>
</evidence>
<evidence type="ECO:0000313" key="6">
    <source>
        <dbReference type="Proteomes" id="UP000268162"/>
    </source>
</evidence>
<dbReference type="Pfam" id="PF24987">
    <property type="entry name" value="HEAT_EF3_N"/>
    <property type="match status" value="1"/>
</dbReference>
<evidence type="ECO:0000256" key="3">
    <source>
        <dbReference type="SAM" id="MobiDB-lite"/>
    </source>
</evidence>
<gene>
    <name evidence="5" type="ORF">BJ085DRAFT_28727</name>
</gene>
<feature type="repeat" description="HEAT" evidence="2">
    <location>
        <begin position="14"/>
        <end position="52"/>
    </location>
</feature>
<feature type="compositionally biased region" description="Acidic residues" evidence="3">
    <location>
        <begin position="336"/>
        <end position="348"/>
    </location>
</feature>
<dbReference type="GO" id="GO:0019887">
    <property type="term" value="F:protein kinase regulator activity"/>
    <property type="evidence" value="ECO:0007669"/>
    <property type="project" value="TreeGrafter"/>
</dbReference>
<dbReference type="InterPro" id="IPR057546">
    <property type="entry name" value="HEAT_GCN1"/>
</dbReference>
<protein>
    <submittedName>
        <fullName evidence="5">Armadillo-type protein</fullName>
    </submittedName>
</protein>
<dbReference type="Pfam" id="PF24984">
    <property type="entry name" value="HEAT_EF3_GNC1"/>
    <property type="match status" value="1"/>
</dbReference>
<dbReference type="GO" id="GO:0005829">
    <property type="term" value="C:cytosol"/>
    <property type="evidence" value="ECO:0007669"/>
    <property type="project" value="TreeGrafter"/>
</dbReference>
<dbReference type="AlphaFoldDB" id="A0A4P9ZK13"/>
<evidence type="ECO:0000256" key="2">
    <source>
        <dbReference type="PROSITE-ProRule" id="PRU00103"/>
    </source>
</evidence>